<evidence type="ECO:0000256" key="1">
    <source>
        <dbReference type="ARBA" id="ARBA00004651"/>
    </source>
</evidence>
<dbReference type="EMBL" id="MPTC01000021">
    <property type="protein sequence ID" value="OMD37755.1"/>
    <property type="molecule type" value="Genomic_DNA"/>
</dbReference>
<dbReference type="InterPro" id="IPR011701">
    <property type="entry name" value="MFS"/>
</dbReference>
<feature type="domain" description="Major facilitator superfamily (MFS) profile" evidence="7">
    <location>
        <begin position="20"/>
        <end position="398"/>
    </location>
</feature>
<keyword evidence="3 6" id="KW-0812">Transmembrane</keyword>
<comment type="subcellular location">
    <subcellularLocation>
        <location evidence="1">Cell membrane</location>
        <topology evidence="1">Multi-pass membrane protein</topology>
    </subcellularLocation>
</comment>
<keyword evidence="5 6" id="KW-0472">Membrane</keyword>
<evidence type="ECO:0000256" key="4">
    <source>
        <dbReference type="ARBA" id="ARBA00022989"/>
    </source>
</evidence>
<dbReference type="InterPro" id="IPR036259">
    <property type="entry name" value="MFS_trans_sf"/>
</dbReference>
<feature type="transmembrane region" description="Helical" evidence="6">
    <location>
        <begin position="287"/>
        <end position="319"/>
    </location>
</feature>
<feature type="transmembrane region" description="Helical" evidence="6">
    <location>
        <begin position="226"/>
        <end position="246"/>
    </location>
</feature>
<evidence type="ECO:0000313" key="8">
    <source>
        <dbReference type="EMBL" id="OMD37755.1"/>
    </source>
</evidence>
<name>A0A1R0XRR9_9BACL</name>
<feature type="transmembrane region" description="Helical" evidence="6">
    <location>
        <begin position="252"/>
        <end position="275"/>
    </location>
</feature>
<reference evidence="8 9" key="1">
    <citation type="submission" date="2016-10" db="EMBL/GenBank/DDBJ databases">
        <title>Paenibacillus species isolates.</title>
        <authorList>
            <person name="Beno S.M."/>
        </authorList>
    </citation>
    <scope>NUCLEOTIDE SEQUENCE [LARGE SCALE GENOMIC DNA]</scope>
    <source>
        <strain evidence="8 9">FSL H7-0710</strain>
    </source>
</reference>
<dbReference type="OrthoDB" id="9815356at2"/>
<evidence type="ECO:0000256" key="5">
    <source>
        <dbReference type="ARBA" id="ARBA00023136"/>
    </source>
</evidence>
<organism evidence="8 9">
    <name type="scientific">Paenibacillus odorifer</name>
    <dbReference type="NCBI Taxonomy" id="189426"/>
    <lineage>
        <taxon>Bacteria</taxon>
        <taxon>Bacillati</taxon>
        <taxon>Bacillota</taxon>
        <taxon>Bacilli</taxon>
        <taxon>Bacillales</taxon>
        <taxon>Paenibacillaceae</taxon>
        <taxon>Paenibacillus</taxon>
    </lineage>
</organism>
<evidence type="ECO:0000259" key="7">
    <source>
        <dbReference type="PROSITE" id="PS50850"/>
    </source>
</evidence>
<dbReference type="PANTHER" id="PTHR42910:SF1">
    <property type="entry name" value="MAJOR FACILITATOR SUPERFAMILY (MFS) PROFILE DOMAIN-CONTAINING PROTEIN"/>
    <property type="match status" value="1"/>
</dbReference>
<feature type="transmembrane region" description="Helical" evidence="6">
    <location>
        <begin position="143"/>
        <end position="161"/>
    </location>
</feature>
<dbReference type="GO" id="GO:0022857">
    <property type="term" value="F:transmembrane transporter activity"/>
    <property type="evidence" value="ECO:0007669"/>
    <property type="project" value="InterPro"/>
</dbReference>
<feature type="transmembrane region" description="Helical" evidence="6">
    <location>
        <begin position="20"/>
        <end position="37"/>
    </location>
</feature>
<feature type="transmembrane region" description="Helical" evidence="6">
    <location>
        <begin position="371"/>
        <end position="394"/>
    </location>
</feature>
<dbReference type="AlphaFoldDB" id="A0A1R0XRR9"/>
<keyword evidence="4 6" id="KW-1133">Transmembrane helix</keyword>
<dbReference type="GO" id="GO:0005886">
    <property type="term" value="C:plasma membrane"/>
    <property type="evidence" value="ECO:0007669"/>
    <property type="project" value="UniProtKB-SubCell"/>
</dbReference>
<feature type="transmembrane region" description="Helical" evidence="6">
    <location>
        <begin position="173"/>
        <end position="193"/>
    </location>
</feature>
<evidence type="ECO:0000256" key="2">
    <source>
        <dbReference type="ARBA" id="ARBA00022448"/>
    </source>
</evidence>
<dbReference type="PANTHER" id="PTHR42910">
    <property type="entry name" value="TRANSPORTER SCO4007-RELATED"/>
    <property type="match status" value="1"/>
</dbReference>
<comment type="caution">
    <text evidence="8">The sequence shown here is derived from an EMBL/GenBank/DDBJ whole genome shotgun (WGS) entry which is preliminary data.</text>
</comment>
<dbReference type="PROSITE" id="PS50850">
    <property type="entry name" value="MFS"/>
    <property type="match status" value="1"/>
</dbReference>
<dbReference type="Proteomes" id="UP000187439">
    <property type="component" value="Unassembled WGS sequence"/>
</dbReference>
<dbReference type="SUPFAM" id="SSF103473">
    <property type="entry name" value="MFS general substrate transporter"/>
    <property type="match status" value="1"/>
</dbReference>
<dbReference type="CDD" id="cd17324">
    <property type="entry name" value="MFS_NepI_like"/>
    <property type="match status" value="1"/>
</dbReference>
<gene>
    <name evidence="8" type="ORF">BSK52_21015</name>
</gene>
<protein>
    <submittedName>
        <fullName evidence="8">MFS transporter</fullName>
    </submittedName>
</protein>
<dbReference type="Pfam" id="PF07690">
    <property type="entry name" value="MFS_1"/>
    <property type="match status" value="1"/>
</dbReference>
<feature type="transmembrane region" description="Helical" evidence="6">
    <location>
        <begin position="108"/>
        <end position="131"/>
    </location>
</feature>
<keyword evidence="2" id="KW-0813">Transport</keyword>
<feature type="transmembrane region" description="Helical" evidence="6">
    <location>
        <begin position="57"/>
        <end position="78"/>
    </location>
</feature>
<evidence type="ECO:0000256" key="3">
    <source>
        <dbReference type="ARBA" id="ARBA00022692"/>
    </source>
</evidence>
<dbReference type="Gene3D" id="1.20.1250.20">
    <property type="entry name" value="MFS general substrate transporter like domains"/>
    <property type="match status" value="1"/>
</dbReference>
<proteinExistence type="predicted"/>
<evidence type="ECO:0000313" key="9">
    <source>
        <dbReference type="Proteomes" id="UP000187439"/>
    </source>
</evidence>
<feature type="transmembrane region" description="Helical" evidence="6">
    <location>
        <begin position="85"/>
        <end position="102"/>
    </location>
</feature>
<evidence type="ECO:0000256" key="6">
    <source>
        <dbReference type="SAM" id="Phobius"/>
    </source>
</evidence>
<accession>A0A1R0XRR9</accession>
<dbReference type="InterPro" id="IPR020846">
    <property type="entry name" value="MFS_dom"/>
</dbReference>
<sequence>MTQSITPAAVRLGGGLTKQFILILAIASGLSVANMYYNQPLLADIGRTFQASSNAVGYVSMLTQIGYALGMLLFVPLGDIRERRTLISGLLIAVSLTLVGFATAQNLVWMYIASFAIGITTVVPQVIIPLSAELALPEERGKVIGTVMSGLFFGILLARTISGIIGDMFGWRAMYWIAAVIMLLLSLILYQLIPKTKPENNSSYTDLLKSMGNLIRRYSTLREASLIGACMFGGFSVFWTSLAFFLEGEPYHYSSSITGLFGLIGVAGAAGAPFIGRLADRIAPKKIVGILLLLTLIAYGFFGLAGITIWSLIAGVIILDLGVQGSQVSNQTRIYALEPAARSRINTVFMVSTFTGGAIGSTLGSFAWQHWGWSGVCLMGGMLIVAALCIWLVYRGIEKKALHTGGA</sequence>
<dbReference type="RefSeq" id="WP_076120539.1">
    <property type="nucleotide sequence ID" value="NZ_MPTC01000021.1"/>
</dbReference>